<sequence>MSAPMRRMLAGSAAMLCIAVAIGASAGDGVGLIAALASAVAVGSGIVMLGYLWSHR</sequence>
<dbReference type="AlphaFoldDB" id="A0A930YH05"/>
<dbReference type="RefSeq" id="WP_194696279.1">
    <property type="nucleotide sequence ID" value="NZ_JADKPO010000011.1"/>
</dbReference>
<keyword evidence="1" id="KW-1133">Transmembrane helix</keyword>
<evidence type="ECO:0000313" key="3">
    <source>
        <dbReference type="Proteomes" id="UP000660668"/>
    </source>
</evidence>
<proteinExistence type="predicted"/>
<feature type="transmembrane region" description="Helical" evidence="1">
    <location>
        <begin position="33"/>
        <end position="53"/>
    </location>
</feature>
<organism evidence="2 3">
    <name type="scientific">Nocardioides agariphilus</name>
    <dbReference type="NCBI Taxonomy" id="433664"/>
    <lineage>
        <taxon>Bacteria</taxon>
        <taxon>Bacillati</taxon>
        <taxon>Actinomycetota</taxon>
        <taxon>Actinomycetes</taxon>
        <taxon>Propionibacteriales</taxon>
        <taxon>Nocardioidaceae</taxon>
        <taxon>Nocardioides</taxon>
    </lineage>
</organism>
<comment type="caution">
    <text evidence="2">The sequence shown here is derived from an EMBL/GenBank/DDBJ whole genome shotgun (WGS) entry which is preliminary data.</text>
</comment>
<keyword evidence="1" id="KW-0472">Membrane</keyword>
<accession>A0A930YH05</accession>
<dbReference type="EMBL" id="JADKPO010000011">
    <property type="protein sequence ID" value="MBF4768131.1"/>
    <property type="molecule type" value="Genomic_DNA"/>
</dbReference>
<name>A0A930YH05_9ACTN</name>
<dbReference type="Proteomes" id="UP000660668">
    <property type="component" value="Unassembled WGS sequence"/>
</dbReference>
<keyword evidence="1" id="KW-0812">Transmembrane</keyword>
<protein>
    <submittedName>
        <fullName evidence="2">Uncharacterized protein</fullName>
    </submittedName>
</protein>
<evidence type="ECO:0000313" key="2">
    <source>
        <dbReference type="EMBL" id="MBF4768131.1"/>
    </source>
</evidence>
<reference evidence="2" key="1">
    <citation type="submission" date="2020-11" db="EMBL/GenBank/DDBJ databases">
        <title>Nocardioides cynanchi sp. nov., isolated from soil of rhizosphere of Cynanchum wilfordii.</title>
        <authorList>
            <person name="Lee J.-S."/>
            <person name="Suh M.K."/>
            <person name="Kim J.-S."/>
        </authorList>
    </citation>
    <scope>NUCLEOTIDE SEQUENCE</scope>
    <source>
        <strain evidence="2">KCTC 19276</strain>
    </source>
</reference>
<gene>
    <name evidence="2" type="ORF">ISU10_10160</name>
</gene>
<evidence type="ECO:0000256" key="1">
    <source>
        <dbReference type="SAM" id="Phobius"/>
    </source>
</evidence>
<keyword evidence="3" id="KW-1185">Reference proteome</keyword>